<gene>
    <name evidence="2" type="ORF">ACFPZ3_53205</name>
</gene>
<dbReference type="PANTHER" id="PTHR12110:SF41">
    <property type="entry name" value="INOSOSE DEHYDRATASE"/>
    <property type="match status" value="1"/>
</dbReference>
<dbReference type="SUPFAM" id="SSF51658">
    <property type="entry name" value="Xylose isomerase-like"/>
    <property type="match status" value="1"/>
</dbReference>
<comment type="caution">
    <text evidence="2">The sequence shown here is derived from an EMBL/GenBank/DDBJ whole genome shotgun (WGS) entry which is preliminary data.</text>
</comment>
<dbReference type="Gene3D" id="3.20.20.150">
    <property type="entry name" value="Divalent-metal-dependent TIM barrel enzymes"/>
    <property type="match status" value="1"/>
</dbReference>
<dbReference type="RefSeq" id="WP_379522105.1">
    <property type="nucleotide sequence ID" value="NZ_JBHSPA010000084.1"/>
</dbReference>
<dbReference type="Pfam" id="PF01261">
    <property type="entry name" value="AP_endonuc_2"/>
    <property type="match status" value="1"/>
</dbReference>
<keyword evidence="2" id="KW-0413">Isomerase</keyword>
<proteinExistence type="predicted"/>
<organism evidence="2 3">
    <name type="scientific">Nonomuraea insulae</name>
    <dbReference type="NCBI Taxonomy" id="1616787"/>
    <lineage>
        <taxon>Bacteria</taxon>
        <taxon>Bacillati</taxon>
        <taxon>Actinomycetota</taxon>
        <taxon>Actinomycetes</taxon>
        <taxon>Streptosporangiales</taxon>
        <taxon>Streptosporangiaceae</taxon>
        <taxon>Nonomuraea</taxon>
    </lineage>
</organism>
<evidence type="ECO:0000259" key="1">
    <source>
        <dbReference type="Pfam" id="PF01261"/>
    </source>
</evidence>
<dbReference type="PANTHER" id="PTHR12110">
    <property type="entry name" value="HYDROXYPYRUVATE ISOMERASE"/>
    <property type="match status" value="1"/>
</dbReference>
<dbReference type="GO" id="GO:0016853">
    <property type="term" value="F:isomerase activity"/>
    <property type="evidence" value="ECO:0007669"/>
    <property type="project" value="UniProtKB-KW"/>
</dbReference>
<evidence type="ECO:0000313" key="3">
    <source>
        <dbReference type="Proteomes" id="UP001596058"/>
    </source>
</evidence>
<protein>
    <submittedName>
        <fullName evidence="2">Sugar phosphate isomerase/epimerase family protein</fullName>
    </submittedName>
</protein>
<dbReference type="InterPro" id="IPR013022">
    <property type="entry name" value="Xyl_isomerase-like_TIM-brl"/>
</dbReference>
<keyword evidence="3" id="KW-1185">Reference proteome</keyword>
<reference evidence="3" key="1">
    <citation type="journal article" date="2019" name="Int. J. Syst. Evol. Microbiol.">
        <title>The Global Catalogue of Microorganisms (GCM) 10K type strain sequencing project: providing services to taxonomists for standard genome sequencing and annotation.</title>
        <authorList>
            <consortium name="The Broad Institute Genomics Platform"/>
            <consortium name="The Broad Institute Genome Sequencing Center for Infectious Disease"/>
            <person name="Wu L."/>
            <person name="Ma J."/>
        </authorList>
    </citation>
    <scope>NUCLEOTIDE SEQUENCE [LARGE SCALE GENOMIC DNA]</scope>
    <source>
        <strain evidence="3">CCUG 53903</strain>
    </source>
</reference>
<dbReference type="InterPro" id="IPR050312">
    <property type="entry name" value="IolE/XylAMocC-like"/>
</dbReference>
<feature type="domain" description="Xylose isomerase-like TIM barrel" evidence="1">
    <location>
        <begin position="32"/>
        <end position="252"/>
    </location>
</feature>
<sequence>MSHSAVPNPLGIHALVWAGDTSRESVDRAVSRTAQAGFDLLELSLHDLDNLDVAHARDAIAAAGLRVACSRGLAFDADVSSDDTAVVARGERLLETSLEATAALGGTIFTGALYSALGKYGLPVTGRGRANAVSVIRRLAERAAGQGITLGLEVCNRYETNVVNTAREALRLADDIGADNVMVHLDTYHMNIEEDDLIRPVLEVGERLGYVHVGENHRGFLGSGHLDLNGFFHALADIGYRGPITFESFSSAVVAPGLSNDLAIWRDLWTDGGALAEHAHRYLVTALSVSGSVR</sequence>
<dbReference type="Proteomes" id="UP001596058">
    <property type="component" value="Unassembled WGS sequence"/>
</dbReference>
<accession>A0ABW1D3Q2</accession>
<dbReference type="InterPro" id="IPR036237">
    <property type="entry name" value="Xyl_isomerase-like_sf"/>
</dbReference>
<evidence type="ECO:0000313" key="2">
    <source>
        <dbReference type="EMBL" id="MFC5832670.1"/>
    </source>
</evidence>
<dbReference type="EMBL" id="JBHSPA010000084">
    <property type="protein sequence ID" value="MFC5832670.1"/>
    <property type="molecule type" value="Genomic_DNA"/>
</dbReference>
<name>A0ABW1D3Q2_9ACTN</name>